<keyword evidence="2" id="KW-1185">Reference proteome</keyword>
<gene>
    <name evidence="1" type="ORF">ACAOBT_LOCUS11258</name>
</gene>
<accession>A0A9P0KKQ9</accession>
<comment type="caution">
    <text evidence="1">The sequence shown here is derived from an EMBL/GenBank/DDBJ whole genome shotgun (WGS) entry which is preliminary data.</text>
</comment>
<evidence type="ECO:0000313" key="1">
    <source>
        <dbReference type="EMBL" id="CAH1974738.1"/>
    </source>
</evidence>
<dbReference type="Proteomes" id="UP001152888">
    <property type="component" value="Unassembled WGS sequence"/>
</dbReference>
<evidence type="ECO:0000313" key="2">
    <source>
        <dbReference type="Proteomes" id="UP001152888"/>
    </source>
</evidence>
<dbReference type="EMBL" id="CAKOFQ010006828">
    <property type="protein sequence ID" value="CAH1974738.1"/>
    <property type="molecule type" value="Genomic_DNA"/>
</dbReference>
<name>A0A9P0KKQ9_ACAOB</name>
<organism evidence="1 2">
    <name type="scientific">Acanthoscelides obtectus</name>
    <name type="common">Bean weevil</name>
    <name type="synonym">Bruchus obtectus</name>
    <dbReference type="NCBI Taxonomy" id="200917"/>
    <lineage>
        <taxon>Eukaryota</taxon>
        <taxon>Metazoa</taxon>
        <taxon>Ecdysozoa</taxon>
        <taxon>Arthropoda</taxon>
        <taxon>Hexapoda</taxon>
        <taxon>Insecta</taxon>
        <taxon>Pterygota</taxon>
        <taxon>Neoptera</taxon>
        <taxon>Endopterygota</taxon>
        <taxon>Coleoptera</taxon>
        <taxon>Polyphaga</taxon>
        <taxon>Cucujiformia</taxon>
        <taxon>Chrysomeloidea</taxon>
        <taxon>Chrysomelidae</taxon>
        <taxon>Bruchinae</taxon>
        <taxon>Bruchini</taxon>
        <taxon>Acanthoscelides</taxon>
    </lineage>
</organism>
<sequence>MVESEKCNTLKMAFDK</sequence>
<dbReference type="AlphaFoldDB" id="A0A9P0KKQ9"/>
<reference evidence="1" key="1">
    <citation type="submission" date="2022-03" db="EMBL/GenBank/DDBJ databases">
        <authorList>
            <person name="Sayadi A."/>
        </authorList>
    </citation>
    <scope>NUCLEOTIDE SEQUENCE</scope>
</reference>
<protein>
    <submittedName>
        <fullName evidence="1">Uncharacterized protein</fullName>
    </submittedName>
</protein>
<proteinExistence type="predicted"/>